<reference evidence="1" key="3">
    <citation type="submission" date="2020-06" db="EMBL/GenBank/DDBJ databases">
        <title>Helianthus annuus Genome sequencing and assembly Release 2.</title>
        <authorList>
            <person name="Gouzy J."/>
            <person name="Langlade N."/>
            <person name="Munos S."/>
        </authorList>
    </citation>
    <scope>NUCLEOTIDE SEQUENCE</scope>
    <source>
        <tissue evidence="1">Leaves</tissue>
    </source>
</reference>
<dbReference type="Proteomes" id="UP000215914">
    <property type="component" value="Chromosome 6"/>
</dbReference>
<dbReference type="EMBL" id="MNCJ02000321">
    <property type="protein sequence ID" value="KAF5801367.1"/>
    <property type="molecule type" value="Genomic_DNA"/>
</dbReference>
<evidence type="ECO:0000313" key="1">
    <source>
        <dbReference type="EMBL" id="KAF5801367.1"/>
    </source>
</evidence>
<protein>
    <submittedName>
        <fullName evidence="2">Uncharacterized protein</fullName>
    </submittedName>
</protein>
<gene>
    <name evidence="2" type="ORF">HannXRQ_Chr06g0171201</name>
    <name evidence="1" type="ORF">HanXRQr2_Chr06g0247321</name>
</gene>
<reference evidence="1 3" key="1">
    <citation type="journal article" date="2017" name="Nature">
        <title>The sunflower genome provides insights into oil metabolism, flowering and Asterid evolution.</title>
        <authorList>
            <person name="Badouin H."/>
            <person name="Gouzy J."/>
            <person name="Grassa C.J."/>
            <person name="Murat F."/>
            <person name="Staton S.E."/>
            <person name="Cottret L."/>
            <person name="Lelandais-Briere C."/>
            <person name="Owens G.L."/>
            <person name="Carrere S."/>
            <person name="Mayjonade B."/>
            <person name="Legrand L."/>
            <person name="Gill N."/>
            <person name="Kane N.C."/>
            <person name="Bowers J.E."/>
            <person name="Hubner S."/>
            <person name="Bellec A."/>
            <person name="Berard A."/>
            <person name="Berges H."/>
            <person name="Blanchet N."/>
            <person name="Boniface M.C."/>
            <person name="Brunel D."/>
            <person name="Catrice O."/>
            <person name="Chaidir N."/>
            <person name="Claudel C."/>
            <person name="Donnadieu C."/>
            <person name="Faraut T."/>
            <person name="Fievet G."/>
            <person name="Helmstetter N."/>
            <person name="King M."/>
            <person name="Knapp S.J."/>
            <person name="Lai Z."/>
            <person name="Le Paslier M.C."/>
            <person name="Lippi Y."/>
            <person name="Lorenzon L."/>
            <person name="Mandel J.R."/>
            <person name="Marage G."/>
            <person name="Marchand G."/>
            <person name="Marquand E."/>
            <person name="Bret-Mestries E."/>
            <person name="Morien E."/>
            <person name="Nambeesan S."/>
            <person name="Nguyen T."/>
            <person name="Pegot-Espagnet P."/>
            <person name="Pouilly N."/>
            <person name="Raftis F."/>
            <person name="Sallet E."/>
            <person name="Schiex T."/>
            <person name="Thomas J."/>
            <person name="Vandecasteele C."/>
            <person name="Vares D."/>
            <person name="Vear F."/>
            <person name="Vautrin S."/>
            <person name="Crespi M."/>
            <person name="Mangin B."/>
            <person name="Burke J.M."/>
            <person name="Salse J."/>
            <person name="Munos S."/>
            <person name="Vincourt P."/>
            <person name="Rieseberg L.H."/>
            <person name="Langlade N.B."/>
        </authorList>
    </citation>
    <scope>NUCLEOTIDE SEQUENCE [LARGE SCALE GENOMIC DNA]</scope>
    <source>
        <strain evidence="3">cv. SF193</strain>
        <tissue evidence="1">Leaves</tissue>
    </source>
</reference>
<reference evidence="2" key="2">
    <citation type="submission" date="2017-02" db="EMBL/GenBank/DDBJ databases">
        <title>Sunflower complete genome.</title>
        <authorList>
            <person name="Langlade N."/>
            <person name="Munos S."/>
        </authorList>
    </citation>
    <scope>NUCLEOTIDE SEQUENCE [LARGE SCALE GENOMIC DNA]</scope>
    <source>
        <tissue evidence="2">Leaves</tissue>
    </source>
</reference>
<dbReference type="InParanoid" id="A0A251UH63"/>
<evidence type="ECO:0000313" key="3">
    <source>
        <dbReference type="Proteomes" id="UP000215914"/>
    </source>
</evidence>
<dbReference type="AlphaFoldDB" id="A0A251UH63"/>
<sequence>MAVEVGFDNPVPIYQLHVRFLTTEWFATTTVTTCGGGELQPPNNGGLWWWLYTFGRQNRLVLKWSKKSLISKITGT</sequence>
<evidence type="ECO:0000313" key="2">
    <source>
        <dbReference type="EMBL" id="OTG22409.1"/>
    </source>
</evidence>
<name>A0A251UH63_HELAN</name>
<dbReference type="EMBL" id="CM007895">
    <property type="protein sequence ID" value="OTG22409.1"/>
    <property type="molecule type" value="Genomic_DNA"/>
</dbReference>
<dbReference type="Gramene" id="mRNA:HanXRQr2_Chr06g0247321">
    <property type="protein sequence ID" value="mRNA:HanXRQr2_Chr06g0247321"/>
    <property type="gene ID" value="HanXRQr2_Chr06g0247321"/>
</dbReference>
<accession>A0A251UH63</accession>
<organism evidence="2 3">
    <name type="scientific">Helianthus annuus</name>
    <name type="common">Common sunflower</name>
    <dbReference type="NCBI Taxonomy" id="4232"/>
    <lineage>
        <taxon>Eukaryota</taxon>
        <taxon>Viridiplantae</taxon>
        <taxon>Streptophyta</taxon>
        <taxon>Embryophyta</taxon>
        <taxon>Tracheophyta</taxon>
        <taxon>Spermatophyta</taxon>
        <taxon>Magnoliopsida</taxon>
        <taxon>eudicotyledons</taxon>
        <taxon>Gunneridae</taxon>
        <taxon>Pentapetalae</taxon>
        <taxon>asterids</taxon>
        <taxon>campanulids</taxon>
        <taxon>Asterales</taxon>
        <taxon>Asteraceae</taxon>
        <taxon>Asteroideae</taxon>
        <taxon>Heliantheae alliance</taxon>
        <taxon>Heliantheae</taxon>
        <taxon>Helianthus</taxon>
    </lineage>
</organism>
<proteinExistence type="predicted"/>
<keyword evidence="3" id="KW-1185">Reference proteome</keyword>